<organism evidence="3 4">
    <name type="scientific">Aphanomyces euteiches</name>
    <dbReference type="NCBI Taxonomy" id="100861"/>
    <lineage>
        <taxon>Eukaryota</taxon>
        <taxon>Sar</taxon>
        <taxon>Stramenopiles</taxon>
        <taxon>Oomycota</taxon>
        <taxon>Saprolegniomycetes</taxon>
        <taxon>Saprolegniales</taxon>
        <taxon>Verrucalvaceae</taxon>
        <taxon>Aphanomyces</taxon>
    </lineage>
</organism>
<gene>
    <name evidence="3" type="ORF">Ae201684_006413</name>
</gene>
<evidence type="ECO:0000259" key="2">
    <source>
        <dbReference type="PROSITE" id="PS50195"/>
    </source>
</evidence>
<reference evidence="3 4" key="1">
    <citation type="submission" date="2019-07" db="EMBL/GenBank/DDBJ databases">
        <title>Genomics analysis of Aphanomyces spp. identifies a new class of oomycete effector associated with host adaptation.</title>
        <authorList>
            <person name="Gaulin E."/>
        </authorList>
    </citation>
    <scope>NUCLEOTIDE SEQUENCE [LARGE SCALE GENOMIC DNA]</scope>
    <source>
        <strain evidence="3 4">ATCC 201684</strain>
    </source>
</reference>
<evidence type="ECO:0000313" key="3">
    <source>
        <dbReference type="EMBL" id="KAF0737236.1"/>
    </source>
</evidence>
<dbReference type="CDD" id="cd06093">
    <property type="entry name" value="PX_domain"/>
    <property type="match status" value="1"/>
</dbReference>
<feature type="domain" description="PX" evidence="2">
    <location>
        <begin position="555"/>
        <end position="668"/>
    </location>
</feature>
<protein>
    <recommendedName>
        <fullName evidence="2">PX domain-containing protein</fullName>
    </recommendedName>
</protein>
<dbReference type="SUPFAM" id="SSF64268">
    <property type="entry name" value="PX domain"/>
    <property type="match status" value="1"/>
</dbReference>
<dbReference type="Pfam" id="PF00787">
    <property type="entry name" value="PX"/>
    <property type="match status" value="1"/>
</dbReference>
<dbReference type="PROSITE" id="PS50195">
    <property type="entry name" value="PX"/>
    <property type="match status" value="1"/>
</dbReference>
<dbReference type="AlphaFoldDB" id="A0A6G0XAP8"/>
<sequence length="676" mass="74757">MIVAHFSTSVMHFEYIFAQLQELEVKVEDFVLVAIVGVFSGIDWNAWKHQDVLPTNPYDLIVAEGIISNLENVENDSNMKIAIQWLLLCPIKLRVTFSSTTDRPLTHSILSPSMSPLLRNFIGAAAALVTNLDRAPIEVPEFYIENVIETKHALGYYVMQHYVHFGLRSWYKIVGSVDVLGNPVGLVSTLGTGVRDFFFTPAQMLLEDESGLRIDNLRTGMTKGSKSLLRNTAVGIFHTTGKITETLGKGLAMLAMDTEYNAQRQQRALRQAATIGHIGDGIVEGGKDLAGGIWDGVRGVVVEPVVGAATDGASGFIVGLGKVRFHVCLSNDAKGFAGLVVKPTAGILDLLNSVSQGVKATAESIDGRMERKGTTRIRLPRRIEQDGVLVAYSQREATGSAIILLSGLQDNYIFHIETNDGGIVLLTDKRITWLSKGSQIWEVALDSTIQVRVEERMLLLSRGGKKLYTILCRDDSSPKHFAAAVISLSYSSIQDTRYLLLNLEQGAENLSASRPSLDAADRAVQLDIDDLRGQPIRSIKIELCHIENKDAHIRVPHRSMISFLHTPTISLVPFTVYRLLVLGGPYQWSVFRRYSEFRDLHVKLEESGLNVSILPSLPGRQLLFSTSDSIVKHRKEALSFYLEAILMQPFILNCEETIDFLTHDASEIQVAHVTLP</sequence>
<dbReference type="InterPro" id="IPR056748">
    <property type="entry name" value="VPS13-like_C"/>
</dbReference>
<dbReference type="GO" id="GO:0006623">
    <property type="term" value="P:protein targeting to vacuole"/>
    <property type="evidence" value="ECO:0007669"/>
    <property type="project" value="TreeGrafter"/>
</dbReference>
<dbReference type="InterPro" id="IPR001683">
    <property type="entry name" value="PX_dom"/>
</dbReference>
<comment type="caution">
    <text evidence="3">The sequence shown here is derived from an EMBL/GenBank/DDBJ whole genome shotgun (WGS) entry which is preliminary data.</text>
</comment>
<accession>A0A6G0XAP8</accession>
<dbReference type="Pfam" id="PF25037">
    <property type="entry name" value="VPS13_C"/>
    <property type="match status" value="1"/>
</dbReference>
<dbReference type="GO" id="GO:0035091">
    <property type="term" value="F:phosphatidylinositol binding"/>
    <property type="evidence" value="ECO:0007669"/>
    <property type="project" value="InterPro"/>
</dbReference>
<dbReference type="PANTHER" id="PTHR16166:SF93">
    <property type="entry name" value="INTERMEMBRANE LIPID TRANSFER PROTEIN VPS13"/>
    <property type="match status" value="1"/>
</dbReference>
<dbReference type="EMBL" id="VJMJ01000084">
    <property type="protein sequence ID" value="KAF0737236.1"/>
    <property type="molecule type" value="Genomic_DNA"/>
</dbReference>
<dbReference type="Gene3D" id="3.30.1520.10">
    <property type="entry name" value="Phox-like domain"/>
    <property type="match status" value="1"/>
</dbReference>
<dbReference type="InterPro" id="IPR026847">
    <property type="entry name" value="VPS13"/>
</dbReference>
<dbReference type="InterPro" id="IPR036871">
    <property type="entry name" value="PX_dom_sf"/>
</dbReference>
<evidence type="ECO:0000313" key="4">
    <source>
        <dbReference type="Proteomes" id="UP000481153"/>
    </source>
</evidence>
<dbReference type="PANTHER" id="PTHR16166">
    <property type="entry name" value="VACUOLAR PROTEIN SORTING-ASSOCIATED PROTEIN VPS13"/>
    <property type="match status" value="1"/>
</dbReference>
<dbReference type="GO" id="GO:0045053">
    <property type="term" value="P:protein retention in Golgi apparatus"/>
    <property type="evidence" value="ECO:0007669"/>
    <property type="project" value="TreeGrafter"/>
</dbReference>
<evidence type="ECO:0000256" key="1">
    <source>
        <dbReference type="ARBA" id="ARBA00006545"/>
    </source>
</evidence>
<proteinExistence type="inferred from homology"/>
<keyword evidence="4" id="KW-1185">Reference proteome</keyword>
<comment type="similarity">
    <text evidence="1">Belongs to the VPS13 family.</text>
</comment>
<dbReference type="VEuPathDB" id="FungiDB:AeMF1_011139"/>
<name>A0A6G0XAP8_9STRA</name>
<dbReference type="SMART" id="SM00312">
    <property type="entry name" value="PX"/>
    <property type="match status" value="1"/>
</dbReference>
<dbReference type="Proteomes" id="UP000481153">
    <property type="component" value="Unassembled WGS sequence"/>
</dbReference>